<evidence type="ECO:0000313" key="2">
    <source>
        <dbReference type="EMBL" id="GJS94653.1"/>
    </source>
</evidence>
<keyword evidence="2" id="KW-0695">RNA-directed DNA polymerase</keyword>
<dbReference type="Proteomes" id="UP001151760">
    <property type="component" value="Unassembled WGS sequence"/>
</dbReference>
<name>A0ABQ5A0S5_9ASTR</name>
<dbReference type="PANTHER" id="PTHR47266">
    <property type="entry name" value="ENDONUCLEASE-RELATED"/>
    <property type="match status" value="1"/>
</dbReference>
<dbReference type="InterPro" id="IPR052160">
    <property type="entry name" value="Gypsy_RT_Integrase-like"/>
</dbReference>
<proteinExistence type="predicted"/>
<protein>
    <submittedName>
        <fullName evidence="2">Reverse transcriptase domain-containing protein</fullName>
    </submittedName>
</protein>
<feature type="domain" description="Integrase catalytic" evidence="1">
    <location>
        <begin position="114"/>
        <end position="207"/>
    </location>
</feature>
<dbReference type="InterPro" id="IPR036397">
    <property type="entry name" value="RNaseH_sf"/>
</dbReference>
<gene>
    <name evidence="2" type="ORF">Tco_0801621</name>
</gene>
<reference evidence="2" key="1">
    <citation type="journal article" date="2022" name="Int. J. Mol. Sci.">
        <title>Draft Genome of Tanacetum Coccineum: Genomic Comparison of Closely Related Tanacetum-Family Plants.</title>
        <authorList>
            <person name="Yamashiro T."/>
            <person name="Shiraishi A."/>
            <person name="Nakayama K."/>
            <person name="Satake H."/>
        </authorList>
    </citation>
    <scope>NUCLEOTIDE SEQUENCE</scope>
</reference>
<dbReference type="SUPFAM" id="SSF53098">
    <property type="entry name" value="Ribonuclease H-like"/>
    <property type="match status" value="1"/>
</dbReference>
<dbReference type="EMBL" id="BQNB010011748">
    <property type="protein sequence ID" value="GJS94653.1"/>
    <property type="molecule type" value="Genomic_DNA"/>
</dbReference>
<sequence>MAYEEYSQEVIGFSNVNSSGNPTPYYDPIISTTSLTLTPFGDSDFLLFEEADSFLAIEDDPTSPEVDPTYYDPKGHSSLDAQFLNDPAVCARAKKLSTSSKLAIMDPPGTSWCKSHPPIVFDARFFWATILGIDFMGPFLSSKGNKYILVAVDYLSKWVEAKALPTNDARVVCKFLKSLFARFGAPRAIISDREHHFCNEQFTRIARILKPLVLAVFVLKITRALNPQLHLGIRYPNLID</sequence>
<reference evidence="2" key="2">
    <citation type="submission" date="2022-01" db="EMBL/GenBank/DDBJ databases">
        <authorList>
            <person name="Yamashiro T."/>
            <person name="Shiraishi A."/>
            <person name="Satake H."/>
            <person name="Nakayama K."/>
        </authorList>
    </citation>
    <scope>NUCLEOTIDE SEQUENCE</scope>
</reference>
<evidence type="ECO:0000313" key="3">
    <source>
        <dbReference type="Proteomes" id="UP001151760"/>
    </source>
</evidence>
<dbReference type="Gene3D" id="3.30.420.10">
    <property type="entry name" value="Ribonuclease H-like superfamily/Ribonuclease H"/>
    <property type="match status" value="1"/>
</dbReference>
<dbReference type="PROSITE" id="PS50994">
    <property type="entry name" value="INTEGRASE"/>
    <property type="match status" value="1"/>
</dbReference>
<dbReference type="InterPro" id="IPR012337">
    <property type="entry name" value="RNaseH-like_sf"/>
</dbReference>
<dbReference type="GO" id="GO:0003964">
    <property type="term" value="F:RNA-directed DNA polymerase activity"/>
    <property type="evidence" value="ECO:0007669"/>
    <property type="project" value="UniProtKB-KW"/>
</dbReference>
<keyword evidence="2" id="KW-0808">Transferase</keyword>
<evidence type="ECO:0000259" key="1">
    <source>
        <dbReference type="PROSITE" id="PS50994"/>
    </source>
</evidence>
<accession>A0ABQ5A0S5</accession>
<comment type="caution">
    <text evidence="2">The sequence shown here is derived from an EMBL/GenBank/DDBJ whole genome shotgun (WGS) entry which is preliminary data.</text>
</comment>
<dbReference type="InterPro" id="IPR001584">
    <property type="entry name" value="Integrase_cat-core"/>
</dbReference>
<keyword evidence="3" id="KW-1185">Reference proteome</keyword>
<dbReference type="Pfam" id="PF00665">
    <property type="entry name" value="rve"/>
    <property type="match status" value="1"/>
</dbReference>
<keyword evidence="2" id="KW-0548">Nucleotidyltransferase</keyword>
<organism evidence="2 3">
    <name type="scientific">Tanacetum coccineum</name>
    <dbReference type="NCBI Taxonomy" id="301880"/>
    <lineage>
        <taxon>Eukaryota</taxon>
        <taxon>Viridiplantae</taxon>
        <taxon>Streptophyta</taxon>
        <taxon>Embryophyta</taxon>
        <taxon>Tracheophyta</taxon>
        <taxon>Spermatophyta</taxon>
        <taxon>Magnoliopsida</taxon>
        <taxon>eudicotyledons</taxon>
        <taxon>Gunneridae</taxon>
        <taxon>Pentapetalae</taxon>
        <taxon>asterids</taxon>
        <taxon>campanulids</taxon>
        <taxon>Asterales</taxon>
        <taxon>Asteraceae</taxon>
        <taxon>Asteroideae</taxon>
        <taxon>Anthemideae</taxon>
        <taxon>Anthemidinae</taxon>
        <taxon>Tanacetum</taxon>
    </lineage>
</organism>